<evidence type="ECO:0000259" key="2">
    <source>
        <dbReference type="Pfam" id="PF07603"/>
    </source>
</evidence>
<dbReference type="InterPro" id="IPR011460">
    <property type="entry name" value="Lcl_C"/>
</dbReference>
<evidence type="ECO:0000313" key="4">
    <source>
        <dbReference type="Proteomes" id="UP000006324"/>
    </source>
</evidence>
<feature type="transmembrane region" description="Helical" evidence="1">
    <location>
        <begin position="33"/>
        <end position="52"/>
    </location>
</feature>
<sequence>MNKKNRSYYKVNPIFRTLPALINRQLNKVMYKYFIFIALLFFSFCIKSPAVLDPPYFILQYLQNVNSTENQGNNSNNNNSQCPAPAGPFNPGAIFDTGQTLCWNGAGTVQTCALWLPGADGDFNNVPNARSFVGPTQHCKFTSDYTIFDPLHGLTWKACAQGQTGSDCSGSVAAPINWADANAGLSGSCTELNTLNSGEGYAGRTNWRIPTVRELASIVHYTNNPHIENAFFPSRTFTGRPYMTSTIDARAAGNNWAIDFSVAPPMDVRILSTAQATSIYLRCVSGNAMPATSFVDQGDGTIRDLNTGLLWAQCSEGQGGVGCMFGGIGSLDWNQARGNCNGKVLVPGRVWRLPNINELLSIIDYSDPNPILPTIDTTFFPNTPNPSGYWTSTTYDSNKSLAIAVAFGNGIVATSDKSGNLYARCVTTF</sequence>
<comment type="caution">
    <text evidence="3">The sequence shown here is derived from an EMBL/GenBank/DDBJ whole genome shotgun (WGS) entry which is preliminary data.</text>
</comment>
<dbReference type="PANTHER" id="PTHR35812">
    <property type="entry name" value="LIPOPROTEIN"/>
    <property type="match status" value="1"/>
</dbReference>
<dbReference type="AlphaFoldDB" id="A0A0F6H9I7"/>
<keyword evidence="1" id="KW-0472">Membrane</keyword>
<dbReference type="Pfam" id="PF07603">
    <property type="entry name" value="Lcl_C"/>
    <property type="match status" value="2"/>
</dbReference>
<feature type="domain" description="Lcl C-terminal" evidence="2">
    <location>
        <begin position="146"/>
        <end position="284"/>
    </location>
</feature>
<dbReference type="Proteomes" id="UP000006324">
    <property type="component" value="Unassembled WGS sequence"/>
</dbReference>
<accession>A0A0F6H9I7</accession>
<evidence type="ECO:0000256" key="1">
    <source>
        <dbReference type="SAM" id="Phobius"/>
    </source>
</evidence>
<reference evidence="3 4" key="1">
    <citation type="submission" date="2012-09" db="EMBL/GenBank/DDBJ databases">
        <authorList>
            <person name="Harkins D.M."/>
            <person name="Durkin A.S."/>
            <person name="Brinkac L.M."/>
            <person name="Selengut J.D."/>
            <person name="Sanka R."/>
            <person name="DePew J."/>
            <person name="Purushe J."/>
            <person name="Chanthongthip A."/>
            <person name="Lattana O."/>
            <person name="Phetsouvanh R."/>
            <person name="Newton P.N."/>
            <person name="Vinetz J.M."/>
            <person name="Sutton G.G."/>
            <person name="Nelson W.C."/>
            <person name="Fouts D.E."/>
        </authorList>
    </citation>
    <scope>NUCLEOTIDE SEQUENCE [LARGE SCALE GENOMIC DNA]</scope>
    <source>
        <strain evidence="3 4">UI 12621</strain>
    </source>
</reference>
<gene>
    <name evidence="3" type="ORF">LEP1GSC104_0550</name>
</gene>
<proteinExistence type="predicted"/>
<keyword evidence="1" id="KW-1133">Transmembrane helix</keyword>
<evidence type="ECO:0000313" key="3">
    <source>
        <dbReference type="EMBL" id="EKO24928.1"/>
    </source>
</evidence>
<organism evidence="3 4">
    <name type="scientific">Leptospira interrogans str. UI 12621</name>
    <dbReference type="NCBI Taxonomy" id="1049937"/>
    <lineage>
        <taxon>Bacteria</taxon>
        <taxon>Pseudomonadati</taxon>
        <taxon>Spirochaetota</taxon>
        <taxon>Spirochaetia</taxon>
        <taxon>Leptospirales</taxon>
        <taxon>Leptospiraceae</taxon>
        <taxon>Leptospira</taxon>
    </lineage>
</organism>
<protein>
    <submittedName>
        <fullName evidence="3">PF07603 family protein</fullName>
    </submittedName>
</protein>
<feature type="domain" description="Lcl C-terminal" evidence="2">
    <location>
        <begin position="300"/>
        <end position="426"/>
    </location>
</feature>
<dbReference type="PANTHER" id="PTHR35812:SF1">
    <property type="entry name" value="LIPOPROTEIN"/>
    <property type="match status" value="1"/>
</dbReference>
<dbReference type="EMBL" id="AHNQ02000027">
    <property type="protein sequence ID" value="EKO24928.1"/>
    <property type="molecule type" value="Genomic_DNA"/>
</dbReference>
<keyword evidence="1" id="KW-0812">Transmembrane</keyword>
<name>A0A0F6H9I7_LEPIR</name>